<feature type="signal peptide" evidence="1">
    <location>
        <begin position="1"/>
        <end position="18"/>
    </location>
</feature>
<dbReference type="EMBL" id="CAJFDI010000002">
    <property type="protein sequence ID" value="CAD5213288.1"/>
    <property type="molecule type" value="Genomic_DNA"/>
</dbReference>
<dbReference type="WBParaSite" id="BXY_0589800.1">
    <property type="protein sequence ID" value="BXY_0589800.1"/>
    <property type="gene ID" value="BXY_0589800"/>
</dbReference>
<protein>
    <submittedName>
        <fullName evidence="2">(pine wood nematode) hypothetical protein</fullName>
    </submittedName>
</protein>
<sequence length="160" mass="18897">MLFYWISLLIFIPIFVCQRQVGPNNREYSFQHIICRKLTCSLEQALTENVNITGVLRSNGFFTSYHPCVKEVGSTEPAKALVQDHGREFTLKCYVKKADYGRYSNTFELHVEHNCNYRREKEEFVLDLPLAHQFEGGVHIFKRMELLEEKRDQFTRLLTK</sequence>
<gene>
    <name evidence="2" type="ORF">BXYJ_LOCUS2955</name>
</gene>
<dbReference type="EMBL" id="CAJFCV020000002">
    <property type="protein sequence ID" value="CAG9092283.1"/>
    <property type="molecule type" value="Genomic_DNA"/>
</dbReference>
<dbReference type="Proteomes" id="UP000582659">
    <property type="component" value="Unassembled WGS sequence"/>
</dbReference>
<dbReference type="AlphaFoldDB" id="A0A1I7RYT0"/>
<keyword evidence="5" id="KW-1185">Reference proteome</keyword>
<feature type="chain" id="PRO_5036308686" evidence="1">
    <location>
        <begin position="19"/>
        <end position="160"/>
    </location>
</feature>
<evidence type="ECO:0000313" key="4">
    <source>
        <dbReference type="Proteomes" id="UP000095284"/>
    </source>
</evidence>
<organism evidence="4 6">
    <name type="scientific">Bursaphelenchus xylophilus</name>
    <name type="common">Pinewood nematode worm</name>
    <name type="synonym">Aphelenchoides xylophilus</name>
    <dbReference type="NCBI Taxonomy" id="6326"/>
    <lineage>
        <taxon>Eukaryota</taxon>
        <taxon>Metazoa</taxon>
        <taxon>Ecdysozoa</taxon>
        <taxon>Nematoda</taxon>
        <taxon>Chromadorea</taxon>
        <taxon>Rhabditida</taxon>
        <taxon>Tylenchina</taxon>
        <taxon>Tylenchomorpha</taxon>
        <taxon>Aphelenchoidea</taxon>
        <taxon>Aphelenchoididae</taxon>
        <taxon>Bursaphelenchus</taxon>
    </lineage>
</organism>
<evidence type="ECO:0000313" key="3">
    <source>
        <dbReference type="EMBL" id="CAG9092283.1"/>
    </source>
</evidence>
<dbReference type="Proteomes" id="UP000095284">
    <property type="component" value="Unplaced"/>
</dbReference>
<name>A0A1I7RYT0_BURXY</name>
<evidence type="ECO:0000313" key="5">
    <source>
        <dbReference type="Proteomes" id="UP000659654"/>
    </source>
</evidence>
<reference evidence="3" key="2">
    <citation type="submission" date="2020-08" db="EMBL/GenBank/DDBJ databases">
        <authorList>
            <person name="Kikuchi T."/>
        </authorList>
    </citation>
    <scope>NUCLEOTIDE SEQUENCE</scope>
    <source>
        <strain evidence="2">Ka4C1</strain>
    </source>
</reference>
<dbReference type="Proteomes" id="UP000659654">
    <property type="component" value="Unassembled WGS sequence"/>
</dbReference>
<keyword evidence="1" id="KW-0732">Signal</keyword>
<proteinExistence type="predicted"/>
<evidence type="ECO:0000313" key="2">
    <source>
        <dbReference type="EMBL" id="CAD5213288.1"/>
    </source>
</evidence>
<reference evidence="6" key="1">
    <citation type="submission" date="2016-11" db="UniProtKB">
        <authorList>
            <consortium name="WormBaseParasite"/>
        </authorList>
    </citation>
    <scope>IDENTIFICATION</scope>
</reference>
<evidence type="ECO:0000256" key="1">
    <source>
        <dbReference type="SAM" id="SignalP"/>
    </source>
</evidence>
<evidence type="ECO:0000313" key="6">
    <source>
        <dbReference type="WBParaSite" id="BXY_0589800.1"/>
    </source>
</evidence>
<accession>A0A1I7RYT0</accession>